<evidence type="ECO:0000256" key="1">
    <source>
        <dbReference type="SAM" id="MobiDB-lite"/>
    </source>
</evidence>
<comment type="caution">
    <text evidence="3">The sequence shown here is derived from an EMBL/GenBank/DDBJ whole genome shotgun (WGS) entry which is preliminary data.</text>
</comment>
<dbReference type="EMBL" id="QEXL01000026">
    <property type="protein sequence ID" value="RBM04941.1"/>
    <property type="molecule type" value="Genomic_DNA"/>
</dbReference>
<evidence type="ECO:0000259" key="2">
    <source>
        <dbReference type="Pfam" id="PF13340"/>
    </source>
</evidence>
<dbReference type="Proteomes" id="UP000252680">
    <property type="component" value="Unassembled WGS sequence"/>
</dbReference>
<proteinExistence type="predicted"/>
<accession>A0A365YQB5</accession>
<reference evidence="3 4" key="1">
    <citation type="submission" date="2018-05" db="EMBL/GenBank/DDBJ databases">
        <title>Komagataeibacter cocois sp. nov., for a novel cellulose- producing strain isolated from coconut milk.</title>
        <authorList>
            <person name="Liu L."/>
            <person name="Wang Y."/>
            <person name="Liu S."/>
            <person name="Bi J."/>
            <person name="Chen H."/>
            <person name="Deng J."/>
            <person name="Zhang C."/>
            <person name="Hu Q."/>
            <person name="Li C."/>
        </authorList>
    </citation>
    <scope>NUCLEOTIDE SEQUENCE [LARGE SCALE GENOMIC DNA]</scope>
    <source>
        <strain evidence="3 4">WE7</strain>
    </source>
</reference>
<evidence type="ECO:0000313" key="4">
    <source>
        <dbReference type="Proteomes" id="UP000252680"/>
    </source>
</evidence>
<keyword evidence="4" id="KW-1185">Reference proteome</keyword>
<organism evidence="3 4">
    <name type="scientific">Novacetimonas cocois</name>
    <dbReference type="NCBI Taxonomy" id="1747507"/>
    <lineage>
        <taxon>Bacteria</taxon>
        <taxon>Pseudomonadati</taxon>
        <taxon>Pseudomonadota</taxon>
        <taxon>Alphaproteobacteria</taxon>
        <taxon>Acetobacterales</taxon>
        <taxon>Acetobacteraceae</taxon>
        <taxon>Novacetimonas</taxon>
    </lineage>
</organism>
<evidence type="ECO:0000313" key="3">
    <source>
        <dbReference type="EMBL" id="RBM04941.1"/>
    </source>
</evidence>
<feature type="region of interest" description="Disordered" evidence="1">
    <location>
        <begin position="79"/>
        <end position="108"/>
    </location>
</feature>
<feature type="compositionally biased region" description="Polar residues" evidence="1">
    <location>
        <begin position="97"/>
        <end position="108"/>
    </location>
</feature>
<dbReference type="InterPro" id="IPR025161">
    <property type="entry name" value="IS402-like_dom"/>
</dbReference>
<protein>
    <recommendedName>
        <fullName evidence="2">Insertion element IS402-like domain-containing protein</fullName>
    </recommendedName>
</protein>
<dbReference type="AlphaFoldDB" id="A0A365YQB5"/>
<dbReference type="OrthoDB" id="9798237at2"/>
<feature type="domain" description="Insertion element IS402-like" evidence="2">
    <location>
        <begin position="7"/>
        <end position="74"/>
    </location>
</feature>
<name>A0A365YQB5_9PROT</name>
<dbReference type="Pfam" id="PF13340">
    <property type="entry name" value="DUF4096"/>
    <property type="match status" value="1"/>
</dbReference>
<gene>
    <name evidence="3" type="ORF">NJLHNGOC_14515</name>
</gene>
<sequence length="108" mass="12710">MNRLPMLSRKQMKVLQPLLPRARSLRCENGRWVISGIIYVIRNDLQWGDTSKGFEAHKTLYNRFIRWMQTRHFREDFHIPGSTGLRSGMPHDDRQHTSQNAPYGSLTT</sequence>